<reference evidence="8 10" key="2">
    <citation type="journal article" date="2015" name="Genome Announc.">
        <title>Expanding the biotechnology potential of lactobacilli through comparative genomics of 213 strains and associated genera.</title>
        <authorList>
            <person name="Sun Z."/>
            <person name="Harris H.M."/>
            <person name="McCann A."/>
            <person name="Guo C."/>
            <person name="Argimon S."/>
            <person name="Zhang W."/>
            <person name="Yang X."/>
            <person name="Jeffery I.B."/>
            <person name="Cooney J.C."/>
            <person name="Kagawa T.F."/>
            <person name="Liu W."/>
            <person name="Song Y."/>
            <person name="Salvetti E."/>
            <person name="Wrobel A."/>
            <person name="Rasinkangas P."/>
            <person name="Parkhill J."/>
            <person name="Rea M.C."/>
            <person name="O'Sullivan O."/>
            <person name="Ritari J."/>
            <person name="Douillard F.P."/>
            <person name="Paul Ross R."/>
            <person name="Yang R."/>
            <person name="Briner A.E."/>
            <person name="Felis G.E."/>
            <person name="de Vos W.M."/>
            <person name="Barrangou R."/>
            <person name="Klaenhammer T.R."/>
            <person name="Caufield P.W."/>
            <person name="Cui Y."/>
            <person name="Zhang H."/>
            <person name="O'Toole P.W."/>
        </authorList>
    </citation>
    <scope>NUCLEOTIDE SEQUENCE [LARGE SCALE GENOMIC DNA]</scope>
    <source>
        <strain evidence="8 10">DSM 23908</strain>
    </source>
</reference>
<dbReference type="EMBL" id="CAKC01000095">
    <property type="protein sequence ID" value="CCI87971.1"/>
    <property type="molecule type" value="Genomic_DNA"/>
</dbReference>
<evidence type="ECO:0000256" key="4">
    <source>
        <dbReference type="ARBA" id="ARBA00022989"/>
    </source>
</evidence>
<dbReference type="Gene3D" id="1.20.1250.20">
    <property type="entry name" value="MFS general substrate transporter like domains"/>
    <property type="match status" value="1"/>
</dbReference>
<evidence type="ECO:0000313" key="8">
    <source>
        <dbReference type="EMBL" id="KRN13928.1"/>
    </source>
</evidence>
<feature type="transmembrane region" description="Helical" evidence="6">
    <location>
        <begin position="102"/>
        <end position="128"/>
    </location>
</feature>
<evidence type="ECO:0000313" key="7">
    <source>
        <dbReference type="EMBL" id="CCI87971.1"/>
    </source>
</evidence>
<protein>
    <submittedName>
        <fullName evidence="8">Major facilitator superfamily permease</fullName>
    </submittedName>
    <submittedName>
        <fullName evidence="7">Transportation permease, UpsA</fullName>
    </submittedName>
</protein>
<dbReference type="EMBL" id="AYZO01000007">
    <property type="protein sequence ID" value="KRN13928.1"/>
    <property type="molecule type" value="Genomic_DNA"/>
</dbReference>
<comment type="subcellular location">
    <subcellularLocation>
        <location evidence="1">Cell membrane</location>
        <topology evidence="1">Multi-pass membrane protein</topology>
    </subcellularLocation>
</comment>
<feature type="transmembrane region" description="Helical" evidence="6">
    <location>
        <begin position="231"/>
        <end position="256"/>
    </location>
</feature>
<dbReference type="Pfam" id="PF07690">
    <property type="entry name" value="MFS_1"/>
    <property type="match status" value="1"/>
</dbReference>
<feature type="transmembrane region" description="Helical" evidence="6">
    <location>
        <begin position="389"/>
        <end position="409"/>
    </location>
</feature>
<reference evidence="7 9" key="1">
    <citation type="submission" date="2012-06" db="EMBL/GenBank/DDBJ databases">
        <title>Draft genome sequence of Lactobacillus gigeriorum CRBIP 24.85T, isolated from chicken crop.</title>
        <authorList>
            <person name="Cousin S."/>
            <person name="Ma L."/>
            <person name="Creno S."/>
            <person name="Clermont D."/>
            <person name="Loux V."/>
            <person name="Bizet C."/>
            <person name="Bouchier C."/>
        </authorList>
    </citation>
    <scope>NUCLEOTIDE SEQUENCE [LARGE SCALE GENOMIC DNA]</scope>
    <source>
        <strain evidence="9">CRBIP 24.85T</strain>
        <strain evidence="7">Type strain: CRBIP 24.85</strain>
    </source>
</reference>
<name>I7LE86_9LACO</name>
<evidence type="ECO:0000256" key="5">
    <source>
        <dbReference type="ARBA" id="ARBA00023136"/>
    </source>
</evidence>
<evidence type="ECO:0000256" key="6">
    <source>
        <dbReference type="SAM" id="Phobius"/>
    </source>
</evidence>
<organism evidence="7 9">
    <name type="scientific">Lactobacillus gigeriorum DSM 23908 = CRBIP 24.85</name>
    <dbReference type="NCBI Taxonomy" id="1423751"/>
    <lineage>
        <taxon>Bacteria</taxon>
        <taxon>Bacillati</taxon>
        <taxon>Bacillota</taxon>
        <taxon>Bacilli</taxon>
        <taxon>Lactobacillales</taxon>
        <taxon>Lactobacillaceae</taxon>
        <taxon>Lactobacillus</taxon>
    </lineage>
</organism>
<dbReference type="OrthoDB" id="2989542at2"/>
<accession>I7LE86</accession>
<evidence type="ECO:0000256" key="1">
    <source>
        <dbReference type="ARBA" id="ARBA00004651"/>
    </source>
</evidence>
<keyword evidence="3 6" id="KW-0812">Transmembrane</keyword>
<keyword evidence="4 6" id="KW-1133">Transmembrane helix</keyword>
<feature type="transmembrane region" description="Helical" evidence="6">
    <location>
        <begin position="172"/>
        <end position="191"/>
    </location>
</feature>
<feature type="transmembrane region" description="Helical" evidence="6">
    <location>
        <begin position="323"/>
        <end position="341"/>
    </location>
</feature>
<dbReference type="PANTHER" id="PTHR23513:SF6">
    <property type="entry name" value="MAJOR FACILITATOR SUPERFAMILY ASSOCIATED DOMAIN-CONTAINING PROTEIN"/>
    <property type="match status" value="1"/>
</dbReference>
<dbReference type="PATRIC" id="fig|1423751.3.peg.1749"/>
<feature type="transmembrane region" description="Helical" evidence="6">
    <location>
        <begin position="77"/>
        <end position="96"/>
    </location>
</feature>
<sequence>MHEYLKNKGYRAIINASLLSGIGDSLYNIVFIIYASSVPNKKLAVSLASVATLIPGLLAVVTGALADKTKHKVYSSIIVRFIQCALFILLAVLIGVQSSFPIFLVLLLINIISDTLGSFGNGLGMPLLQKLLPAEELNSGLGLMSAAGTTVQIIFQAVGASMIVALSYNYPVFGLVNAVTFMVAGLILLWNRQHLLVAEKKMTINNSSEHDHRSMRDQIKTAIRNFRQNNFLLRFTCLAMMVNFLGVSMSGMINLSLLTYKEIWLGNYGYSIVLYDMSFSIGIILGSLFMNDFLKKAKTLTITTLCMLALVGVGLGFAWHKSIVMIVAFILLASYLIGKINPRVSALVMTSVDDDQIAATSGVLNLLALCVAPLGQALFLTIAGKTSPVYSWILFTGLSLIVAMISSYWGHKVVEPEIKNQEEVAI</sequence>
<feature type="transmembrane region" description="Helical" evidence="6">
    <location>
        <begin position="140"/>
        <end position="166"/>
    </location>
</feature>
<dbReference type="InterPro" id="IPR036259">
    <property type="entry name" value="MFS_trans_sf"/>
</dbReference>
<evidence type="ECO:0000256" key="2">
    <source>
        <dbReference type="ARBA" id="ARBA00022475"/>
    </source>
</evidence>
<dbReference type="Proteomes" id="UP000009326">
    <property type="component" value="Unassembled WGS sequence"/>
</dbReference>
<comment type="caution">
    <text evidence="7">The sequence shown here is derived from an EMBL/GenBank/DDBJ whole genome shotgun (WGS) entry which is preliminary data.</text>
</comment>
<gene>
    <name evidence="7" type="ORF">BN52_01785</name>
    <name evidence="8" type="ORF">FC38_GL001690</name>
</gene>
<keyword evidence="5 6" id="KW-0472">Membrane</keyword>
<dbReference type="GO" id="GO:0022857">
    <property type="term" value="F:transmembrane transporter activity"/>
    <property type="evidence" value="ECO:0007669"/>
    <property type="project" value="InterPro"/>
</dbReference>
<feature type="transmembrane region" description="Helical" evidence="6">
    <location>
        <begin position="362"/>
        <end position="383"/>
    </location>
</feature>
<feature type="transmembrane region" description="Helical" evidence="6">
    <location>
        <begin position="268"/>
        <end position="288"/>
    </location>
</feature>
<dbReference type="InterPro" id="IPR011701">
    <property type="entry name" value="MFS"/>
</dbReference>
<proteinExistence type="predicted"/>
<feature type="transmembrane region" description="Helical" evidence="6">
    <location>
        <begin position="300"/>
        <end position="317"/>
    </location>
</feature>
<evidence type="ECO:0000313" key="9">
    <source>
        <dbReference type="Proteomes" id="UP000009326"/>
    </source>
</evidence>
<dbReference type="AlphaFoldDB" id="I7LE86"/>
<keyword evidence="10" id="KW-1185">Reference proteome</keyword>
<keyword evidence="2" id="KW-1003">Cell membrane</keyword>
<feature type="transmembrane region" description="Helical" evidence="6">
    <location>
        <begin position="12"/>
        <end position="37"/>
    </location>
</feature>
<dbReference type="STRING" id="1423751.FC38_GL001690"/>
<evidence type="ECO:0000313" key="10">
    <source>
        <dbReference type="Proteomes" id="UP000051521"/>
    </source>
</evidence>
<dbReference type="Proteomes" id="UP000051521">
    <property type="component" value="Unassembled WGS sequence"/>
</dbReference>
<dbReference type="RefSeq" id="WP_008474338.1">
    <property type="nucleotide sequence ID" value="NZ_AYZO01000007.1"/>
</dbReference>
<evidence type="ECO:0000256" key="3">
    <source>
        <dbReference type="ARBA" id="ARBA00022692"/>
    </source>
</evidence>
<dbReference type="SUPFAM" id="SSF103473">
    <property type="entry name" value="MFS general substrate transporter"/>
    <property type="match status" value="1"/>
</dbReference>
<dbReference type="GO" id="GO:0005886">
    <property type="term" value="C:plasma membrane"/>
    <property type="evidence" value="ECO:0007669"/>
    <property type="project" value="UniProtKB-SubCell"/>
</dbReference>
<feature type="transmembrane region" description="Helical" evidence="6">
    <location>
        <begin position="43"/>
        <end position="65"/>
    </location>
</feature>
<dbReference type="PANTHER" id="PTHR23513">
    <property type="entry name" value="INTEGRAL MEMBRANE EFFLUX PROTEIN-RELATED"/>
    <property type="match status" value="1"/>
</dbReference>